<dbReference type="InterPro" id="IPR008927">
    <property type="entry name" value="6-PGluconate_DH-like_C_sf"/>
</dbReference>
<dbReference type="GO" id="GO:0016616">
    <property type="term" value="F:oxidoreductase activity, acting on the CH-OH group of donors, NAD or NADP as acceptor"/>
    <property type="evidence" value="ECO:0007669"/>
    <property type="project" value="TreeGrafter"/>
</dbReference>
<sequence>MQTYNQDILNASHTMLAYPAFLAGYRTVDEALNDRLFSNYISAFLDQDVALTTSDSDDYENQLASLFSSLAISDSLDQLCCDGASKLSAFVLPTLRELLEENRDVRRIAFLLAAYGHYLSTTTDDNGVTYEINDPNLHQDDWSKINSTDVVSLLSISPLASARLQTFSYFVTLYKSYRAQIAQLGIMVLLKQMAYHRMDMRATS</sequence>
<evidence type="ECO:0000259" key="1">
    <source>
        <dbReference type="Pfam" id="PF08125"/>
    </source>
</evidence>
<dbReference type="Pfam" id="PF08125">
    <property type="entry name" value="Mannitol_dh_C"/>
    <property type="match status" value="1"/>
</dbReference>
<feature type="domain" description="Mannitol dehydrogenase C-terminal" evidence="1">
    <location>
        <begin position="8"/>
        <end position="155"/>
    </location>
</feature>
<gene>
    <name evidence="2" type="ORF">IC230_23550</name>
</gene>
<dbReference type="PANTHER" id="PTHR43362">
    <property type="entry name" value="MANNITOL DEHYDROGENASE DSF1-RELATED"/>
    <property type="match status" value="1"/>
</dbReference>
<keyword evidence="3" id="KW-1185">Reference proteome</keyword>
<dbReference type="SUPFAM" id="SSF48179">
    <property type="entry name" value="6-phosphogluconate dehydrogenase C-terminal domain-like"/>
    <property type="match status" value="1"/>
</dbReference>
<dbReference type="Proteomes" id="UP000653797">
    <property type="component" value="Unassembled WGS sequence"/>
</dbReference>
<dbReference type="InterPro" id="IPR050988">
    <property type="entry name" value="Mannitol_DH/Oxidoreductase"/>
</dbReference>
<dbReference type="AlphaFoldDB" id="A0A927B615"/>
<reference evidence="2" key="1">
    <citation type="submission" date="2020-09" db="EMBL/GenBank/DDBJ databases">
        <authorList>
            <person name="Kim M.K."/>
        </authorList>
    </citation>
    <scope>NUCLEOTIDE SEQUENCE</scope>
    <source>
        <strain evidence="2">BT704</strain>
    </source>
</reference>
<evidence type="ECO:0000313" key="3">
    <source>
        <dbReference type="Proteomes" id="UP000653797"/>
    </source>
</evidence>
<proteinExistence type="predicted"/>
<organism evidence="2 3">
    <name type="scientific">Spirosoma validum</name>
    <dbReference type="NCBI Taxonomy" id="2771355"/>
    <lineage>
        <taxon>Bacteria</taxon>
        <taxon>Pseudomonadati</taxon>
        <taxon>Bacteroidota</taxon>
        <taxon>Cytophagia</taxon>
        <taxon>Cytophagales</taxon>
        <taxon>Cytophagaceae</taxon>
        <taxon>Spirosoma</taxon>
    </lineage>
</organism>
<comment type="caution">
    <text evidence="2">The sequence shown here is derived from an EMBL/GenBank/DDBJ whole genome shotgun (WGS) entry which is preliminary data.</text>
</comment>
<dbReference type="InterPro" id="IPR013328">
    <property type="entry name" value="6PGD_dom2"/>
</dbReference>
<dbReference type="InterPro" id="IPR013118">
    <property type="entry name" value="Mannitol_DH_C"/>
</dbReference>
<dbReference type="RefSeq" id="WP_191041523.1">
    <property type="nucleotide sequence ID" value="NZ_JACXAA010000010.1"/>
</dbReference>
<evidence type="ECO:0000313" key="2">
    <source>
        <dbReference type="EMBL" id="MBD2755896.1"/>
    </source>
</evidence>
<dbReference type="EMBL" id="JACXAA010000010">
    <property type="protein sequence ID" value="MBD2755896.1"/>
    <property type="molecule type" value="Genomic_DNA"/>
</dbReference>
<protein>
    <recommendedName>
        <fullName evidence="1">Mannitol dehydrogenase C-terminal domain-containing protein</fullName>
    </recommendedName>
</protein>
<dbReference type="PANTHER" id="PTHR43362:SF1">
    <property type="entry name" value="MANNITOL DEHYDROGENASE 2-RELATED"/>
    <property type="match status" value="1"/>
</dbReference>
<name>A0A927B615_9BACT</name>
<accession>A0A927B615</accession>
<dbReference type="Gene3D" id="1.10.1040.10">
    <property type="entry name" value="N-(1-d-carboxylethyl)-l-norvaline Dehydrogenase, domain 2"/>
    <property type="match status" value="1"/>
</dbReference>